<name>A0AAE3A451_9FIRM</name>
<dbReference type="GO" id="GO:0046872">
    <property type="term" value="F:metal ion binding"/>
    <property type="evidence" value="ECO:0007669"/>
    <property type="project" value="UniProtKB-KW"/>
</dbReference>
<feature type="transmembrane region" description="Helical" evidence="2">
    <location>
        <begin position="12"/>
        <end position="30"/>
    </location>
</feature>
<dbReference type="Pfam" id="PF00403">
    <property type="entry name" value="HMA"/>
    <property type="match status" value="1"/>
</dbReference>
<dbReference type="PROSITE" id="PS01047">
    <property type="entry name" value="HMA_1"/>
    <property type="match status" value="1"/>
</dbReference>
<comment type="caution">
    <text evidence="4">The sequence shown here is derived from an EMBL/GenBank/DDBJ whole genome shotgun (WGS) entry which is preliminary data.</text>
</comment>
<keyword evidence="2" id="KW-1133">Transmembrane helix</keyword>
<dbReference type="EMBL" id="JAJEPV010000024">
    <property type="protein sequence ID" value="MCC2120063.1"/>
    <property type="molecule type" value="Genomic_DNA"/>
</dbReference>
<evidence type="ECO:0000256" key="2">
    <source>
        <dbReference type="SAM" id="Phobius"/>
    </source>
</evidence>
<evidence type="ECO:0000256" key="1">
    <source>
        <dbReference type="ARBA" id="ARBA00022723"/>
    </source>
</evidence>
<evidence type="ECO:0000259" key="3">
    <source>
        <dbReference type="PROSITE" id="PS50846"/>
    </source>
</evidence>
<dbReference type="AlphaFoldDB" id="A0AAE3A451"/>
<dbReference type="Gene3D" id="3.30.70.100">
    <property type="match status" value="1"/>
</dbReference>
<dbReference type="PROSITE" id="PS50846">
    <property type="entry name" value="HMA_2"/>
    <property type="match status" value="1"/>
</dbReference>
<dbReference type="InterPro" id="IPR006121">
    <property type="entry name" value="HMA_dom"/>
</dbReference>
<dbReference type="InterPro" id="IPR036163">
    <property type="entry name" value="HMA_dom_sf"/>
</dbReference>
<evidence type="ECO:0000313" key="5">
    <source>
        <dbReference type="Proteomes" id="UP001197795"/>
    </source>
</evidence>
<dbReference type="SUPFAM" id="SSF55008">
    <property type="entry name" value="HMA, heavy metal-associated domain"/>
    <property type="match status" value="1"/>
</dbReference>
<proteinExistence type="predicted"/>
<keyword evidence="1" id="KW-0479">Metal-binding</keyword>
<dbReference type="CDD" id="cd00371">
    <property type="entry name" value="HMA"/>
    <property type="match status" value="1"/>
</dbReference>
<reference evidence="4 5" key="1">
    <citation type="submission" date="2021-10" db="EMBL/GenBank/DDBJ databases">
        <title>Anaerobic single-cell dispensing facilitates the cultivation of human gut bacteria.</title>
        <authorList>
            <person name="Afrizal A."/>
        </authorList>
    </citation>
    <scope>NUCLEOTIDE SEQUENCE [LARGE SCALE GENOMIC DNA]</scope>
    <source>
        <strain evidence="4 5">CLA-AA-H273</strain>
    </source>
</reference>
<keyword evidence="5" id="KW-1185">Reference proteome</keyword>
<feature type="domain" description="HMA" evidence="3">
    <location>
        <begin position="60"/>
        <end position="124"/>
    </location>
</feature>
<dbReference type="RefSeq" id="WP_227733452.1">
    <property type="nucleotide sequence ID" value="NZ_JAJEPV010000024.1"/>
</dbReference>
<gene>
    <name evidence="4" type="ORF">LKD75_10780</name>
</gene>
<organism evidence="4 5">
    <name type="scientific">Waltera acetigignens</name>
    <dbReference type="NCBI Taxonomy" id="2981769"/>
    <lineage>
        <taxon>Bacteria</taxon>
        <taxon>Bacillati</taxon>
        <taxon>Bacillota</taxon>
        <taxon>Clostridia</taxon>
        <taxon>Lachnospirales</taxon>
        <taxon>Lachnospiraceae</taxon>
        <taxon>Waltera</taxon>
    </lineage>
</organism>
<dbReference type="Proteomes" id="UP001197795">
    <property type="component" value="Unassembled WGS sequence"/>
</dbReference>
<keyword evidence="2" id="KW-0472">Membrane</keyword>
<accession>A0AAE3A451</accession>
<protein>
    <submittedName>
        <fullName evidence="4">Cation transporter</fullName>
    </submittedName>
</protein>
<dbReference type="InterPro" id="IPR017969">
    <property type="entry name" value="Heavy-metal-associated_CS"/>
</dbReference>
<keyword evidence="2" id="KW-0812">Transmembrane</keyword>
<evidence type="ECO:0000313" key="4">
    <source>
        <dbReference type="EMBL" id="MCC2120063.1"/>
    </source>
</evidence>
<sequence length="129" mass="13806">MKENNKESEKMGTYIICGILVIVVIAALLGSKKHFKGEGGCCGGGGDVKIKPKHLDTIVATKKLHIEGMSCVNCQNRIENALNGMAQVNAKASFKKGEAIVKLGADVPEEELCEAVEKLGYKVTSIELM</sequence>